<evidence type="ECO:0000313" key="3">
    <source>
        <dbReference type="EMBL" id="SOD99496.1"/>
    </source>
</evidence>
<dbReference type="Proteomes" id="UP000219621">
    <property type="component" value="Unassembled WGS sequence"/>
</dbReference>
<evidence type="ECO:0000256" key="1">
    <source>
        <dbReference type="SAM" id="MobiDB-lite"/>
    </source>
</evidence>
<keyword evidence="4" id="KW-1185">Reference proteome</keyword>
<dbReference type="AlphaFoldDB" id="A0A286GWE5"/>
<feature type="chain" id="PRO_5012809519" evidence="2">
    <location>
        <begin position="27"/>
        <end position="109"/>
    </location>
</feature>
<evidence type="ECO:0000313" key="4">
    <source>
        <dbReference type="Proteomes" id="UP000219621"/>
    </source>
</evidence>
<keyword evidence="2" id="KW-0732">Signal</keyword>
<organism evidence="3 4">
    <name type="scientific">Caenispirillum bisanense</name>
    <dbReference type="NCBI Taxonomy" id="414052"/>
    <lineage>
        <taxon>Bacteria</taxon>
        <taxon>Pseudomonadati</taxon>
        <taxon>Pseudomonadota</taxon>
        <taxon>Alphaproteobacteria</taxon>
        <taxon>Rhodospirillales</taxon>
        <taxon>Novispirillaceae</taxon>
        <taxon>Caenispirillum</taxon>
    </lineage>
</organism>
<gene>
    <name evidence="3" type="ORF">SAMN05421508_10933</name>
</gene>
<name>A0A286GWE5_9PROT</name>
<feature type="signal peptide" evidence="2">
    <location>
        <begin position="1"/>
        <end position="26"/>
    </location>
</feature>
<sequence length="109" mass="10914">MHPRTYFLLACAGIAGLVATATPARAADAGADAVSWFSAPLDAAVLGTTRAARAPDADPAEDGRIRVGVVLFDELESPRPRPSRGTSSRTAGAPGTGAASFHSTLAGGP</sequence>
<proteinExistence type="predicted"/>
<evidence type="ECO:0000256" key="2">
    <source>
        <dbReference type="SAM" id="SignalP"/>
    </source>
</evidence>
<reference evidence="3 4" key="1">
    <citation type="submission" date="2017-09" db="EMBL/GenBank/DDBJ databases">
        <authorList>
            <person name="Ehlers B."/>
            <person name="Leendertz F.H."/>
        </authorList>
    </citation>
    <scope>NUCLEOTIDE SEQUENCE [LARGE SCALE GENOMIC DNA]</scope>
    <source>
        <strain evidence="3 4">USBA 140</strain>
    </source>
</reference>
<dbReference type="EMBL" id="OCNJ01000009">
    <property type="protein sequence ID" value="SOD99496.1"/>
    <property type="molecule type" value="Genomic_DNA"/>
</dbReference>
<accession>A0A286GWE5</accession>
<feature type="region of interest" description="Disordered" evidence="1">
    <location>
        <begin position="73"/>
        <end position="109"/>
    </location>
</feature>
<dbReference type="RefSeq" id="WP_097280704.1">
    <property type="nucleotide sequence ID" value="NZ_OCNJ01000009.1"/>
</dbReference>
<protein>
    <submittedName>
        <fullName evidence="3">Uncharacterized protein</fullName>
    </submittedName>
</protein>